<sequence length="76" mass="8660">MDQVKSYLKKNGLKLLLLAFTLTALGLIGRGFYQQYRQKKTVYVLGETRPDSVFTAPRPSEQSAKARWDSLNQINP</sequence>
<keyword evidence="2" id="KW-0472">Membrane</keyword>
<gene>
    <name evidence="3" type="ORF">GK091_15470</name>
</gene>
<comment type="caution">
    <text evidence="3">The sequence shown here is derived from an EMBL/GenBank/DDBJ whole genome shotgun (WGS) entry which is preliminary data.</text>
</comment>
<proteinExistence type="predicted"/>
<evidence type="ECO:0000256" key="2">
    <source>
        <dbReference type="SAM" id="Phobius"/>
    </source>
</evidence>
<organism evidence="3 4">
    <name type="scientific">Spirosoma agri</name>
    <dbReference type="NCBI Taxonomy" id="1987381"/>
    <lineage>
        <taxon>Bacteria</taxon>
        <taxon>Pseudomonadati</taxon>
        <taxon>Bacteroidota</taxon>
        <taxon>Cytophagia</taxon>
        <taxon>Cytophagales</taxon>
        <taxon>Cytophagaceae</taxon>
        <taxon>Spirosoma</taxon>
    </lineage>
</organism>
<name>A0A6M0ILK7_9BACT</name>
<dbReference type="EMBL" id="JAAGNZ010000001">
    <property type="protein sequence ID" value="NEU68291.1"/>
    <property type="molecule type" value="Genomic_DNA"/>
</dbReference>
<feature type="region of interest" description="Disordered" evidence="1">
    <location>
        <begin position="54"/>
        <end position="76"/>
    </location>
</feature>
<dbReference type="AlphaFoldDB" id="A0A6M0ILK7"/>
<dbReference type="RefSeq" id="WP_164039987.1">
    <property type="nucleotide sequence ID" value="NZ_JAAGNZ010000001.1"/>
</dbReference>
<protein>
    <submittedName>
        <fullName evidence="3">Uncharacterized protein</fullName>
    </submittedName>
</protein>
<evidence type="ECO:0000313" key="3">
    <source>
        <dbReference type="EMBL" id="NEU68291.1"/>
    </source>
</evidence>
<keyword evidence="2" id="KW-0812">Transmembrane</keyword>
<feature type="transmembrane region" description="Helical" evidence="2">
    <location>
        <begin position="12"/>
        <end position="33"/>
    </location>
</feature>
<keyword evidence="4" id="KW-1185">Reference proteome</keyword>
<evidence type="ECO:0000313" key="4">
    <source>
        <dbReference type="Proteomes" id="UP000477386"/>
    </source>
</evidence>
<reference evidence="3 4" key="1">
    <citation type="submission" date="2020-02" db="EMBL/GenBank/DDBJ databases">
        <title>Draft genome sequence of two Spirosoma agri KCTC 52727 and Spirosoma terrae KCTC 52035.</title>
        <authorList>
            <person name="Rojas J."/>
            <person name="Ambika Manirajan B."/>
            <person name="Ratering S."/>
            <person name="Suarez C."/>
            <person name="Schnell S."/>
        </authorList>
    </citation>
    <scope>NUCLEOTIDE SEQUENCE [LARGE SCALE GENOMIC DNA]</scope>
    <source>
        <strain evidence="3 4">KCTC 52727</strain>
    </source>
</reference>
<accession>A0A6M0ILK7</accession>
<evidence type="ECO:0000256" key="1">
    <source>
        <dbReference type="SAM" id="MobiDB-lite"/>
    </source>
</evidence>
<dbReference type="Proteomes" id="UP000477386">
    <property type="component" value="Unassembled WGS sequence"/>
</dbReference>
<keyword evidence="2" id="KW-1133">Transmembrane helix</keyword>